<dbReference type="Proteomes" id="UP001472866">
    <property type="component" value="Chromosome 14"/>
</dbReference>
<evidence type="ECO:0000259" key="2">
    <source>
        <dbReference type="Pfam" id="PF13086"/>
    </source>
</evidence>
<dbReference type="InterPro" id="IPR041677">
    <property type="entry name" value="DNA2/NAM7_AAA_11"/>
</dbReference>
<reference evidence="6 7" key="1">
    <citation type="submission" date="2024-03" db="EMBL/GenBank/DDBJ databases">
        <title>Complete genome sequence of the green alga Chloropicon roscoffensis RCC1871.</title>
        <authorList>
            <person name="Lemieux C."/>
            <person name="Pombert J.-F."/>
            <person name="Otis C."/>
            <person name="Turmel M."/>
        </authorList>
    </citation>
    <scope>NUCLEOTIDE SEQUENCE [LARGE SCALE GENOMIC DNA]</scope>
    <source>
        <strain evidence="6 7">RCC1871</strain>
    </source>
</reference>
<dbReference type="Pfam" id="PF21143">
    <property type="entry name" value="Aquarius_N_2nd"/>
    <property type="match status" value="1"/>
</dbReference>
<feature type="compositionally biased region" description="Basic residues" evidence="1">
    <location>
        <begin position="1"/>
        <end position="10"/>
    </location>
</feature>
<feature type="domain" description="RNA helicase aquarius beta-barrel" evidence="5">
    <location>
        <begin position="510"/>
        <end position="666"/>
    </location>
</feature>
<dbReference type="InterPro" id="IPR047187">
    <property type="entry name" value="SF1_C_Upf1"/>
</dbReference>
<name>A0AAX4PJA5_9CHLO</name>
<feature type="domain" description="RNA helicase aquarius N-terminal" evidence="4">
    <location>
        <begin position="72"/>
        <end position="393"/>
    </location>
</feature>
<dbReference type="Gene3D" id="3.40.50.300">
    <property type="entry name" value="P-loop containing nucleotide triphosphate hydrolases"/>
    <property type="match status" value="2"/>
</dbReference>
<organism evidence="6 7">
    <name type="scientific">Chloropicon roscoffensis</name>
    <dbReference type="NCBI Taxonomy" id="1461544"/>
    <lineage>
        <taxon>Eukaryota</taxon>
        <taxon>Viridiplantae</taxon>
        <taxon>Chlorophyta</taxon>
        <taxon>Chloropicophyceae</taxon>
        <taxon>Chloropicales</taxon>
        <taxon>Chloropicaceae</taxon>
        <taxon>Chloropicon</taxon>
    </lineage>
</organism>
<dbReference type="SUPFAM" id="SSF52540">
    <property type="entry name" value="P-loop containing nucleoside triphosphate hydrolases"/>
    <property type="match status" value="1"/>
</dbReference>
<proteinExistence type="predicted"/>
<evidence type="ECO:0000259" key="4">
    <source>
        <dbReference type="Pfam" id="PF16399"/>
    </source>
</evidence>
<dbReference type="GO" id="GO:0071013">
    <property type="term" value="C:catalytic step 2 spliceosome"/>
    <property type="evidence" value="ECO:0007669"/>
    <property type="project" value="TreeGrafter"/>
</dbReference>
<dbReference type="Pfam" id="PF16399">
    <property type="entry name" value="Aquarius_N_1st"/>
    <property type="match status" value="1"/>
</dbReference>
<evidence type="ECO:0000259" key="3">
    <source>
        <dbReference type="Pfam" id="PF13087"/>
    </source>
</evidence>
<dbReference type="CDD" id="cd17935">
    <property type="entry name" value="EEXXQc_AQR"/>
    <property type="match status" value="1"/>
</dbReference>
<accession>A0AAX4PJA5</accession>
<protein>
    <submittedName>
        <fullName evidence="6">Intron-binding protein aquarius</fullName>
    </submittedName>
</protein>
<dbReference type="InterPro" id="IPR041679">
    <property type="entry name" value="DNA2/NAM7-like_C"/>
</dbReference>
<feature type="region of interest" description="Disordered" evidence="1">
    <location>
        <begin position="1"/>
        <end position="21"/>
    </location>
</feature>
<dbReference type="InterPro" id="IPR032174">
    <property type="entry name" value="Aquarius_N"/>
</dbReference>
<dbReference type="Pfam" id="PF13087">
    <property type="entry name" value="AAA_12"/>
    <property type="match status" value="1"/>
</dbReference>
<dbReference type="FunFam" id="3.40.50.300:FF:002863">
    <property type="entry name" value="Pre-mRNA-splicing factor cwf11"/>
    <property type="match status" value="1"/>
</dbReference>
<feature type="domain" description="DNA2/NAM7 helicase-like C-terminal" evidence="3">
    <location>
        <begin position="1124"/>
        <end position="1311"/>
    </location>
</feature>
<dbReference type="GO" id="GO:0004386">
    <property type="term" value="F:helicase activity"/>
    <property type="evidence" value="ECO:0007669"/>
    <property type="project" value="InterPro"/>
</dbReference>
<dbReference type="GO" id="GO:0003729">
    <property type="term" value="F:mRNA binding"/>
    <property type="evidence" value="ECO:0007669"/>
    <property type="project" value="TreeGrafter"/>
</dbReference>
<dbReference type="Pfam" id="PF13086">
    <property type="entry name" value="AAA_11"/>
    <property type="match status" value="1"/>
</dbReference>
<dbReference type="InterPro" id="IPR048966">
    <property type="entry name" value="Aquarius_b-barrel"/>
</dbReference>
<dbReference type="CDD" id="cd18808">
    <property type="entry name" value="SF1_C_Upf1"/>
    <property type="match status" value="1"/>
</dbReference>
<keyword evidence="7" id="KW-1185">Reference proteome</keyword>
<evidence type="ECO:0000256" key="1">
    <source>
        <dbReference type="SAM" id="MobiDB-lite"/>
    </source>
</evidence>
<evidence type="ECO:0000259" key="5">
    <source>
        <dbReference type="Pfam" id="PF21143"/>
    </source>
</evidence>
<dbReference type="InterPro" id="IPR045055">
    <property type="entry name" value="DNA2/NAM7-like"/>
</dbReference>
<dbReference type="PANTHER" id="PTHR10887:SF5">
    <property type="entry name" value="RNA HELICASE AQUARIUS"/>
    <property type="match status" value="1"/>
</dbReference>
<feature type="compositionally biased region" description="Low complexity" evidence="1">
    <location>
        <begin position="11"/>
        <end position="21"/>
    </location>
</feature>
<evidence type="ECO:0000313" key="6">
    <source>
        <dbReference type="EMBL" id="WZN66009.1"/>
    </source>
</evidence>
<gene>
    <name evidence="6" type="ORF">HKI87_14g75720</name>
</gene>
<dbReference type="PANTHER" id="PTHR10887">
    <property type="entry name" value="DNA2/NAM7 HELICASE FAMILY"/>
    <property type="match status" value="1"/>
</dbReference>
<evidence type="ECO:0000313" key="7">
    <source>
        <dbReference type="Proteomes" id="UP001472866"/>
    </source>
</evidence>
<sequence length="1386" mass="153732">MAAGRKRKVGKGAAAAAKKKTCPTATTTTEAACTDPVRWVKGLRRGTAAIEKEALGAARAAADQLLTTPIAQALEQAGFLERAIVPALQSIKDDDDDHKLEVLMCGMGMVVERARQDVPPFATVDPPQVLGDLLRRCAALDPSDLSQPQRGLWLAFHVVAFRSLEHQEVRSALLQLVSLQVFARLSERGRQRELTRSPKLHKYYNKLVRREKKQREATGKGACGHVALRDSLEATFFPRAHDELCAGAAEGGTNFMLFLQLCCELLSQLPTRRFVRSYLLDKGMLARCEWAASGSGEATTLTRKLAAMVASLLRFEVRDEDGAAVSDEEALSTHYDECQRIQRLVYREYPREKLSKFPLANCAKACEPGFLRSEVCDRLSDDELKDLVCHKCGILDPDCDVGSTRSGLETSFLEHMRVPLARAKMLEGLALYPTERDLAVTGGREASKASGGGAAGSFLCTGLPRMNLQFLTMRDYLVRCFELLKLEAAAEIREEVFDAAARVGAYLGDEGDLRFSGWARMAAPIASFVVKRVDPPALGEDRPRRVLGEISIDLGDFRRADVRSEWDCVRRHDVLFLVAVRPPREEGWRGGGAAAMDVGEEEASLISRARGCEVVDIRDAAGRSLPHFAFEHDNPRPPSGTRRTILVDLDPTQHHYDCQGQEDQKASCSYHLAVRLGANQSNFKSVLECVRGLACEDRELPPWLHDVFLGYGDPNSSHFTFMDQQDQILELDFADTFAGGDDHLRSCFPGWDVKIEGEAGSADVAAFHRARIVGPLRRREGAGQVTRLEPATMVVERYRGADTAADTATAGVRFTGAQAEAILSGLQRGLTMVAGPPGTGKTDVAAQVLRLLYRNYPGERVLLLTHSNQALNDLFLKISNRGFPSRYLVRLGSGESELETEEAFSRLGRVNAMLERRLELLARVDGLAKTLKVVGDHGSNCETCANFWVLHVAPRWERFSSEARGEKDAAKVCEHFPFADFFASQGSPKLPVEEGAEACLVEAGSRFSRLKELFEEIEECRPFELLHSQQERLNYMTTKQAKVVAMTCTYAALKRKDFIRLGLEFDTVVMEEAAQVLDVETLIPIRLQRDDRGTRRLKRVVLIGDHNQLPPVVKDHDLSRSTNLQQSLFSRLVRLGAPYSELDAQGRCRPDLASLYNWRYRNLGDLPRVEGGEYALANAGFAHVSQFLDVPGQESSPRPHFVQNLQEAEHAVTLYQHMRLLGYPAEKIVILTTYNGQKALLRDVVERRCASHFLFGRPRKVETVDRFQGQQSDYVILSLVRTKAVGHLRDVRRLVVAVSRARLGLFMLGNREVFENCVEIKPAISHLLERPTTLMVVPGEAHPTQRKQSDEAGAVPITMEDLTRGVVMKVQEIESSGKGAGSTTPA</sequence>
<dbReference type="InterPro" id="IPR027417">
    <property type="entry name" value="P-loop_NTPase"/>
</dbReference>
<feature type="domain" description="DNA2/NAM7 helicase helicase" evidence="2">
    <location>
        <begin position="817"/>
        <end position="1114"/>
    </location>
</feature>
<dbReference type="EMBL" id="CP151514">
    <property type="protein sequence ID" value="WZN66009.1"/>
    <property type="molecule type" value="Genomic_DNA"/>
</dbReference>